<dbReference type="RefSeq" id="WP_066977714.1">
    <property type="nucleotide sequence ID" value="NZ_LUUI01000044.1"/>
</dbReference>
<dbReference type="GO" id="GO:0046872">
    <property type="term" value="F:metal ion binding"/>
    <property type="evidence" value="ECO:0007669"/>
    <property type="project" value="UniProtKB-KW"/>
</dbReference>
<keyword evidence="6" id="KW-0676">Redox-active center</keyword>
<dbReference type="PANTHER" id="PTHR45663">
    <property type="entry name" value="GEO12009P1"/>
    <property type="match status" value="1"/>
</dbReference>
<proteinExistence type="inferred from homology"/>
<dbReference type="Gene3D" id="2.30.30.380">
    <property type="entry name" value="Zn-finger domain of Sec23/24"/>
    <property type="match status" value="1"/>
</dbReference>
<evidence type="ECO:0000313" key="9">
    <source>
        <dbReference type="EMBL" id="OAI20443.1"/>
    </source>
</evidence>
<keyword evidence="2" id="KW-0813">Transport</keyword>
<dbReference type="STRING" id="980561.A1359_02985"/>
<dbReference type="InterPro" id="IPR013766">
    <property type="entry name" value="Thioredoxin_domain"/>
</dbReference>
<dbReference type="GO" id="GO:0005829">
    <property type="term" value="C:cytosol"/>
    <property type="evidence" value="ECO:0007669"/>
    <property type="project" value="TreeGrafter"/>
</dbReference>
<dbReference type="InterPro" id="IPR005746">
    <property type="entry name" value="Thioredoxin"/>
</dbReference>
<dbReference type="CDD" id="cd02947">
    <property type="entry name" value="TRX_family"/>
    <property type="match status" value="1"/>
</dbReference>
<dbReference type="Proteomes" id="UP000078476">
    <property type="component" value="Unassembled WGS sequence"/>
</dbReference>
<dbReference type="NCBIfam" id="NF008229">
    <property type="entry name" value="PRK10996.1"/>
    <property type="match status" value="1"/>
</dbReference>
<organism evidence="9 10">
    <name type="scientific">Methylomonas lenta</name>
    <dbReference type="NCBI Taxonomy" id="980561"/>
    <lineage>
        <taxon>Bacteria</taxon>
        <taxon>Pseudomonadati</taxon>
        <taxon>Pseudomonadota</taxon>
        <taxon>Gammaproteobacteria</taxon>
        <taxon>Methylococcales</taxon>
        <taxon>Methylococcaceae</taxon>
        <taxon>Methylomonas</taxon>
    </lineage>
</organism>
<keyword evidence="4" id="KW-0249">Electron transport</keyword>
<evidence type="ECO:0000256" key="3">
    <source>
        <dbReference type="ARBA" id="ARBA00022723"/>
    </source>
</evidence>
<evidence type="ECO:0000256" key="4">
    <source>
        <dbReference type="ARBA" id="ARBA00022982"/>
    </source>
</evidence>
<dbReference type="Pfam" id="PF00085">
    <property type="entry name" value="Thioredoxin"/>
    <property type="match status" value="1"/>
</dbReference>
<evidence type="ECO:0000256" key="5">
    <source>
        <dbReference type="ARBA" id="ARBA00023157"/>
    </source>
</evidence>
<evidence type="ECO:0000259" key="8">
    <source>
        <dbReference type="PROSITE" id="PS51352"/>
    </source>
</evidence>
<comment type="caution">
    <text evidence="9">The sequence shown here is derived from an EMBL/GenBank/DDBJ whole genome shotgun (WGS) entry which is preliminary data.</text>
</comment>
<dbReference type="Pfam" id="PF21352">
    <property type="entry name" value="Zn_ribbon_Thio2"/>
    <property type="match status" value="1"/>
</dbReference>
<dbReference type="Gene3D" id="3.40.30.10">
    <property type="entry name" value="Glutaredoxin"/>
    <property type="match status" value="1"/>
</dbReference>
<dbReference type="InterPro" id="IPR036249">
    <property type="entry name" value="Thioredoxin-like_sf"/>
</dbReference>
<evidence type="ECO:0000256" key="6">
    <source>
        <dbReference type="ARBA" id="ARBA00023284"/>
    </source>
</evidence>
<dbReference type="OrthoDB" id="9790390at2"/>
<evidence type="ECO:0000256" key="1">
    <source>
        <dbReference type="ARBA" id="ARBA00008987"/>
    </source>
</evidence>
<protein>
    <recommendedName>
        <fullName evidence="7">Thioredoxin</fullName>
    </recommendedName>
</protein>
<dbReference type="InterPro" id="IPR049299">
    <property type="entry name" value="Thio2_N"/>
</dbReference>
<sequence length="145" mass="16332">MSDSLHIVCPHCSATNRLPNLRLTQAPKCGQCHQSLFNKQALQLTNSNFDKQLTRNDIPLLVDFWADWCGPCKMMAPAFTQAAQMLEPHVRLGKLNTEMEAAISARYNIRSIPTLILFQKGRELARQAGAMSAQDIVKWTKSHCH</sequence>
<dbReference type="SUPFAM" id="SSF52833">
    <property type="entry name" value="Thioredoxin-like"/>
    <property type="match status" value="1"/>
</dbReference>
<evidence type="ECO:0000313" key="10">
    <source>
        <dbReference type="Proteomes" id="UP000078476"/>
    </source>
</evidence>
<dbReference type="AlphaFoldDB" id="A0A177NT45"/>
<comment type="similarity">
    <text evidence="1">Belongs to the thioredoxin family.</text>
</comment>
<accession>A0A177NT45</accession>
<dbReference type="GO" id="GO:0015035">
    <property type="term" value="F:protein-disulfide reductase activity"/>
    <property type="evidence" value="ECO:0007669"/>
    <property type="project" value="UniProtKB-UniRule"/>
</dbReference>
<keyword evidence="10" id="KW-1185">Reference proteome</keyword>
<evidence type="ECO:0000256" key="7">
    <source>
        <dbReference type="NCBIfam" id="TIGR01068"/>
    </source>
</evidence>
<dbReference type="InterPro" id="IPR017937">
    <property type="entry name" value="Thioredoxin_CS"/>
</dbReference>
<dbReference type="PANTHER" id="PTHR45663:SF11">
    <property type="entry name" value="GEO12009P1"/>
    <property type="match status" value="1"/>
</dbReference>
<dbReference type="PROSITE" id="PS51352">
    <property type="entry name" value="THIOREDOXIN_2"/>
    <property type="match status" value="1"/>
</dbReference>
<dbReference type="FunFam" id="3.40.30.10:FF:000001">
    <property type="entry name" value="Thioredoxin"/>
    <property type="match status" value="1"/>
</dbReference>
<dbReference type="PRINTS" id="PR00421">
    <property type="entry name" value="THIOREDOXIN"/>
</dbReference>
<gene>
    <name evidence="9" type="ORF">A1359_02985</name>
</gene>
<keyword evidence="5" id="KW-1015">Disulfide bond</keyword>
<reference evidence="9 10" key="1">
    <citation type="submission" date="2016-03" db="EMBL/GenBank/DDBJ databases">
        <authorList>
            <person name="Ploux O."/>
        </authorList>
    </citation>
    <scope>NUCLEOTIDE SEQUENCE [LARGE SCALE GENOMIC DNA]</scope>
    <source>
        <strain evidence="9 10">R-45370</strain>
    </source>
</reference>
<dbReference type="GO" id="GO:0045454">
    <property type="term" value="P:cell redox homeostasis"/>
    <property type="evidence" value="ECO:0007669"/>
    <property type="project" value="TreeGrafter"/>
</dbReference>
<dbReference type="EMBL" id="LUUI01000044">
    <property type="protein sequence ID" value="OAI20443.1"/>
    <property type="molecule type" value="Genomic_DNA"/>
</dbReference>
<evidence type="ECO:0000256" key="2">
    <source>
        <dbReference type="ARBA" id="ARBA00022448"/>
    </source>
</evidence>
<dbReference type="PROSITE" id="PS00194">
    <property type="entry name" value="THIOREDOXIN_1"/>
    <property type="match status" value="1"/>
</dbReference>
<name>A0A177NT45_9GAMM</name>
<feature type="domain" description="Thioredoxin" evidence="8">
    <location>
        <begin position="12"/>
        <end position="145"/>
    </location>
</feature>
<keyword evidence="3" id="KW-0479">Metal-binding</keyword>
<dbReference type="NCBIfam" id="TIGR01068">
    <property type="entry name" value="thioredoxin"/>
    <property type="match status" value="1"/>
</dbReference>